<evidence type="ECO:0000256" key="2">
    <source>
        <dbReference type="ARBA" id="ARBA00011883"/>
    </source>
</evidence>
<dbReference type="GO" id="GO:0005524">
    <property type="term" value="F:ATP binding"/>
    <property type="evidence" value="ECO:0007669"/>
    <property type="project" value="UniProtKB-KW"/>
</dbReference>
<sequence length="119" mass="13110">MTVAIGTDGRTGAVGLAPPDPHLPRSAWERVKLAREPDRPHTLDYVRELVAGFVELHGDRAFGDDRALIGGLGCFDGRTVLVLGHQKGTNTRENLGRNFGMARPEGYRKAERLLRHAEK</sequence>
<evidence type="ECO:0000256" key="3">
    <source>
        <dbReference type="ARBA" id="ARBA00022516"/>
    </source>
</evidence>
<dbReference type="PANTHER" id="PTHR42853:SF3">
    <property type="entry name" value="ACETYL-COENZYME A CARBOXYLASE CARBOXYL TRANSFERASE SUBUNIT ALPHA, CHLOROPLASTIC"/>
    <property type="match status" value="1"/>
</dbReference>
<keyword evidence="9" id="KW-0275">Fatty acid biosynthesis</keyword>
<dbReference type="InterPro" id="IPR029045">
    <property type="entry name" value="ClpP/crotonase-like_dom_sf"/>
</dbReference>
<keyword evidence="13" id="KW-0436">Ligase</keyword>
<reference evidence="13" key="1">
    <citation type="submission" date="2020-02" db="EMBL/GenBank/DDBJ databases">
        <authorList>
            <person name="Meier V. D."/>
        </authorList>
    </citation>
    <scope>NUCLEOTIDE SEQUENCE</scope>
    <source>
        <strain evidence="13">AVDCRST_MAG73</strain>
    </source>
</reference>
<evidence type="ECO:0000256" key="6">
    <source>
        <dbReference type="ARBA" id="ARBA00022832"/>
    </source>
</evidence>
<evidence type="ECO:0000256" key="4">
    <source>
        <dbReference type="ARBA" id="ARBA00022679"/>
    </source>
</evidence>
<evidence type="ECO:0000256" key="5">
    <source>
        <dbReference type="ARBA" id="ARBA00022741"/>
    </source>
</evidence>
<dbReference type="GO" id="GO:0016743">
    <property type="term" value="F:carboxyl- or carbamoyltransferase activity"/>
    <property type="evidence" value="ECO:0007669"/>
    <property type="project" value="InterPro"/>
</dbReference>
<gene>
    <name evidence="13" type="ORF">AVDCRST_MAG73-3256</name>
</gene>
<dbReference type="Pfam" id="PF03255">
    <property type="entry name" value="ACCA"/>
    <property type="match status" value="1"/>
</dbReference>
<dbReference type="AlphaFoldDB" id="A0A6J4UR14"/>
<dbReference type="GO" id="GO:0006633">
    <property type="term" value="P:fatty acid biosynthetic process"/>
    <property type="evidence" value="ECO:0007669"/>
    <property type="project" value="UniProtKB-KW"/>
</dbReference>
<dbReference type="InterPro" id="IPR011763">
    <property type="entry name" value="COA_CT_C"/>
</dbReference>
<protein>
    <recommendedName>
        <fullName evidence="2">acetyl-CoA carboxytransferase</fullName>
        <ecNumber evidence="2">2.1.3.15</ecNumber>
    </recommendedName>
</protein>
<keyword evidence="3" id="KW-0444">Lipid biosynthesis</keyword>
<evidence type="ECO:0000256" key="11">
    <source>
        <dbReference type="SAM" id="MobiDB-lite"/>
    </source>
</evidence>
<dbReference type="GO" id="GO:0009317">
    <property type="term" value="C:acetyl-CoA carboxylase complex"/>
    <property type="evidence" value="ECO:0007669"/>
    <property type="project" value="InterPro"/>
</dbReference>
<feature type="non-terminal residue" evidence="13">
    <location>
        <position position="119"/>
    </location>
</feature>
<feature type="region of interest" description="Disordered" evidence="11">
    <location>
        <begin position="1"/>
        <end position="21"/>
    </location>
</feature>
<organism evidence="13">
    <name type="scientific">uncultured Thermomicrobiales bacterium</name>
    <dbReference type="NCBI Taxonomy" id="1645740"/>
    <lineage>
        <taxon>Bacteria</taxon>
        <taxon>Pseudomonadati</taxon>
        <taxon>Thermomicrobiota</taxon>
        <taxon>Thermomicrobia</taxon>
        <taxon>Thermomicrobiales</taxon>
        <taxon>environmental samples</taxon>
    </lineage>
</organism>
<evidence type="ECO:0000313" key="13">
    <source>
        <dbReference type="EMBL" id="CAA9555636.1"/>
    </source>
</evidence>
<keyword evidence="7" id="KW-0067">ATP-binding</keyword>
<name>A0A6J4UR14_9BACT</name>
<dbReference type="EMBL" id="CADCWE010000215">
    <property type="protein sequence ID" value="CAA9555636.1"/>
    <property type="molecule type" value="Genomic_DNA"/>
</dbReference>
<evidence type="ECO:0000256" key="1">
    <source>
        <dbReference type="ARBA" id="ARBA00004956"/>
    </source>
</evidence>
<accession>A0A6J4UR14</accession>
<dbReference type="EC" id="2.1.3.15" evidence="2"/>
<keyword evidence="4 13" id="KW-0808">Transferase</keyword>
<dbReference type="PRINTS" id="PR01069">
    <property type="entry name" value="ACCCTRFRASEA"/>
</dbReference>
<evidence type="ECO:0000259" key="12">
    <source>
        <dbReference type="PROSITE" id="PS50989"/>
    </source>
</evidence>
<dbReference type="Gene3D" id="3.90.226.10">
    <property type="entry name" value="2-enoyl-CoA Hydratase, Chain A, domain 1"/>
    <property type="match status" value="1"/>
</dbReference>
<dbReference type="GO" id="GO:0003989">
    <property type="term" value="F:acetyl-CoA carboxylase activity"/>
    <property type="evidence" value="ECO:0007669"/>
    <property type="project" value="InterPro"/>
</dbReference>
<evidence type="ECO:0000256" key="9">
    <source>
        <dbReference type="ARBA" id="ARBA00023160"/>
    </source>
</evidence>
<comment type="catalytic activity">
    <reaction evidence="10">
        <text>N(6)-carboxybiotinyl-L-lysyl-[protein] + acetyl-CoA = N(6)-biotinyl-L-lysyl-[protein] + malonyl-CoA</text>
        <dbReference type="Rhea" id="RHEA:54728"/>
        <dbReference type="Rhea" id="RHEA-COMP:10505"/>
        <dbReference type="Rhea" id="RHEA-COMP:10506"/>
        <dbReference type="ChEBI" id="CHEBI:57288"/>
        <dbReference type="ChEBI" id="CHEBI:57384"/>
        <dbReference type="ChEBI" id="CHEBI:83144"/>
        <dbReference type="ChEBI" id="CHEBI:83145"/>
        <dbReference type="EC" id="2.1.3.15"/>
    </reaction>
</comment>
<dbReference type="PANTHER" id="PTHR42853">
    <property type="entry name" value="ACETYL-COENZYME A CARBOXYLASE CARBOXYL TRANSFERASE SUBUNIT ALPHA"/>
    <property type="match status" value="1"/>
</dbReference>
<proteinExistence type="predicted"/>
<evidence type="ECO:0000256" key="8">
    <source>
        <dbReference type="ARBA" id="ARBA00023098"/>
    </source>
</evidence>
<dbReference type="PROSITE" id="PS50989">
    <property type="entry name" value="COA_CT_CTER"/>
    <property type="match status" value="1"/>
</dbReference>
<feature type="domain" description="CoA carboxyltransferase C-terminal" evidence="12">
    <location>
        <begin position="18"/>
        <end position="119"/>
    </location>
</feature>
<keyword evidence="6" id="KW-0276">Fatty acid metabolism</keyword>
<dbReference type="UniPathway" id="UPA00655">
    <property type="reaction ID" value="UER00711"/>
</dbReference>
<dbReference type="GO" id="GO:2001295">
    <property type="term" value="P:malonyl-CoA biosynthetic process"/>
    <property type="evidence" value="ECO:0007669"/>
    <property type="project" value="UniProtKB-UniPathway"/>
</dbReference>
<evidence type="ECO:0000256" key="7">
    <source>
        <dbReference type="ARBA" id="ARBA00022840"/>
    </source>
</evidence>
<keyword evidence="5" id="KW-0547">Nucleotide-binding</keyword>
<comment type="pathway">
    <text evidence="1">Lipid metabolism; malonyl-CoA biosynthesis; malonyl-CoA from acetyl-CoA: step 1/1.</text>
</comment>
<dbReference type="InterPro" id="IPR001095">
    <property type="entry name" value="Acetyl_CoA_COase_a_su"/>
</dbReference>
<dbReference type="SUPFAM" id="SSF52096">
    <property type="entry name" value="ClpP/crotonase"/>
    <property type="match status" value="1"/>
</dbReference>
<evidence type="ECO:0000256" key="10">
    <source>
        <dbReference type="ARBA" id="ARBA00049152"/>
    </source>
</evidence>
<keyword evidence="8" id="KW-0443">Lipid metabolism</keyword>